<gene>
    <name evidence="1" type="ORF">GA0070617_1117</name>
</gene>
<keyword evidence="2" id="KW-1185">Reference proteome</keyword>
<reference evidence="1 2" key="1">
    <citation type="submission" date="2016-06" db="EMBL/GenBank/DDBJ databases">
        <authorList>
            <person name="Kjaerup R.B."/>
            <person name="Dalgaard T.S."/>
            <person name="Juul-Madsen H.R."/>
        </authorList>
    </citation>
    <scope>NUCLEOTIDE SEQUENCE [LARGE SCALE GENOMIC DNA]</scope>
    <source>
        <strain evidence="1 2">DSM 45577</strain>
    </source>
</reference>
<dbReference type="EMBL" id="FMIA01000002">
    <property type="protein sequence ID" value="SCL49230.1"/>
    <property type="molecule type" value="Genomic_DNA"/>
</dbReference>
<proteinExistence type="predicted"/>
<dbReference type="OrthoDB" id="3393036at2"/>
<accession>A0A1C6U581</accession>
<evidence type="ECO:0000313" key="2">
    <source>
        <dbReference type="Proteomes" id="UP000198937"/>
    </source>
</evidence>
<evidence type="ECO:0008006" key="3">
    <source>
        <dbReference type="Google" id="ProtNLM"/>
    </source>
</evidence>
<dbReference type="AlphaFoldDB" id="A0A1C6U581"/>
<name>A0A1C6U581_9ACTN</name>
<evidence type="ECO:0000313" key="1">
    <source>
        <dbReference type="EMBL" id="SCL49230.1"/>
    </source>
</evidence>
<protein>
    <recommendedName>
        <fullName evidence="3">Flavin reductase</fullName>
    </recommendedName>
</protein>
<dbReference type="Proteomes" id="UP000198937">
    <property type="component" value="Unassembled WGS sequence"/>
</dbReference>
<dbReference type="RefSeq" id="WP_091434548.1">
    <property type="nucleotide sequence ID" value="NZ_BMMJ01000001.1"/>
</dbReference>
<dbReference type="STRING" id="683228.GA0070617_1117"/>
<organism evidence="1 2">
    <name type="scientific">Micromonospora yangpuensis</name>
    <dbReference type="NCBI Taxonomy" id="683228"/>
    <lineage>
        <taxon>Bacteria</taxon>
        <taxon>Bacillati</taxon>
        <taxon>Actinomycetota</taxon>
        <taxon>Actinomycetes</taxon>
        <taxon>Micromonosporales</taxon>
        <taxon>Micromonosporaceae</taxon>
        <taxon>Micromonospora</taxon>
    </lineage>
</organism>
<sequence length="90" mass="10278">MPHPYSNQRRYRLAHEPTRPAWRCQACGTSWPCSAAKLRLLGRFRADRAGLVTHLTGLREQAAAQLADLGQPIPPATLDDRFVDWARRRE</sequence>